<accession>A0A367IV46</accession>
<keyword evidence="3" id="KW-1185">Reference proteome</keyword>
<feature type="transmembrane region" description="Helical" evidence="1">
    <location>
        <begin position="140"/>
        <end position="165"/>
    </location>
</feature>
<evidence type="ECO:0000313" key="3">
    <source>
        <dbReference type="Proteomes" id="UP000253551"/>
    </source>
</evidence>
<feature type="transmembrane region" description="Helical" evidence="1">
    <location>
        <begin position="233"/>
        <end position="252"/>
    </location>
</feature>
<sequence length="411" mass="46875">MEVEHPIAVSILASYFVLIFALVWRIRTELSITLSNASSKVYVFIFLAVISFLATWTYMFKFFIFSYNEWKINTLSSEPLSLNTISLWLKNTSLFDSAWRQVSLGVWQWLWSHQLCSLTVTVWTPILAIEGTRRKIPYVWVYMLLGQVVAISVAASLFFATILVYKPIVNREPSNGLIKSLFFSTVGGAATVILSPFVASTSAFLPNLLVMHILLIFPLVHLQNTSASKNKTIIYHIILYTLAAGSNFSIYVNQWFRCIDSLLVANSSRQHLLHDIYSMIVDTFFHHPAQSSISSDIVCMQFISMAWMWTYSRSEFKGLPIWVLALIGLTPILSASVTLPVFLGCCEYKKLLIEDNNLSIAFINIHCNKRVCRHVPMFYFHGTENSLFGIVRIVIEEIERLNEYKSKLSAN</sequence>
<feature type="transmembrane region" description="Helical" evidence="1">
    <location>
        <begin position="177"/>
        <end position="198"/>
    </location>
</feature>
<feature type="transmembrane region" description="Helical" evidence="1">
    <location>
        <begin position="321"/>
        <end position="343"/>
    </location>
</feature>
<dbReference type="Proteomes" id="UP000253551">
    <property type="component" value="Unassembled WGS sequence"/>
</dbReference>
<dbReference type="AlphaFoldDB" id="A0A367IV46"/>
<feature type="transmembrane region" description="Helical" evidence="1">
    <location>
        <begin position="204"/>
        <end position="221"/>
    </location>
</feature>
<proteinExistence type="predicted"/>
<name>A0A367IV46_RHIST</name>
<keyword evidence="1" id="KW-0472">Membrane</keyword>
<feature type="transmembrane region" description="Helical" evidence="1">
    <location>
        <begin position="6"/>
        <end position="24"/>
    </location>
</feature>
<gene>
    <name evidence="2" type="ORF">CU098_005195</name>
</gene>
<dbReference type="EMBL" id="PJQM01005468">
    <property type="protein sequence ID" value="RCH81554.1"/>
    <property type="molecule type" value="Genomic_DNA"/>
</dbReference>
<keyword evidence="1" id="KW-1133">Transmembrane helix</keyword>
<evidence type="ECO:0000313" key="2">
    <source>
        <dbReference type="EMBL" id="RCH81554.1"/>
    </source>
</evidence>
<protein>
    <submittedName>
        <fullName evidence="2">Uncharacterized protein</fullName>
    </submittedName>
</protein>
<organism evidence="2 3">
    <name type="scientific">Rhizopus stolonifer</name>
    <name type="common">Rhizopus nigricans</name>
    <dbReference type="NCBI Taxonomy" id="4846"/>
    <lineage>
        <taxon>Eukaryota</taxon>
        <taxon>Fungi</taxon>
        <taxon>Fungi incertae sedis</taxon>
        <taxon>Mucoromycota</taxon>
        <taxon>Mucoromycotina</taxon>
        <taxon>Mucoromycetes</taxon>
        <taxon>Mucorales</taxon>
        <taxon>Mucorineae</taxon>
        <taxon>Rhizopodaceae</taxon>
        <taxon>Rhizopus</taxon>
    </lineage>
</organism>
<reference evidence="2 3" key="1">
    <citation type="journal article" date="2018" name="G3 (Bethesda)">
        <title>Phylogenetic and Phylogenomic Definition of Rhizopus Species.</title>
        <authorList>
            <person name="Gryganskyi A.P."/>
            <person name="Golan J."/>
            <person name="Dolatabadi S."/>
            <person name="Mondo S."/>
            <person name="Robb S."/>
            <person name="Idnurm A."/>
            <person name="Muszewska A."/>
            <person name="Steczkiewicz K."/>
            <person name="Masonjones S."/>
            <person name="Liao H.L."/>
            <person name="Gajdeczka M.T."/>
            <person name="Anike F."/>
            <person name="Vuek A."/>
            <person name="Anishchenko I.M."/>
            <person name="Voigt K."/>
            <person name="de Hoog G.S."/>
            <person name="Smith M.E."/>
            <person name="Heitman J."/>
            <person name="Vilgalys R."/>
            <person name="Stajich J.E."/>
        </authorList>
    </citation>
    <scope>NUCLEOTIDE SEQUENCE [LARGE SCALE GENOMIC DNA]</scope>
    <source>
        <strain evidence="2 3">LSU 92-RS-03</strain>
    </source>
</reference>
<dbReference type="OrthoDB" id="2126185at2759"/>
<keyword evidence="1" id="KW-0812">Transmembrane</keyword>
<feature type="transmembrane region" description="Helical" evidence="1">
    <location>
        <begin position="44"/>
        <end position="67"/>
    </location>
</feature>
<comment type="caution">
    <text evidence="2">The sequence shown here is derived from an EMBL/GenBank/DDBJ whole genome shotgun (WGS) entry which is preliminary data.</text>
</comment>
<evidence type="ECO:0000256" key="1">
    <source>
        <dbReference type="SAM" id="Phobius"/>
    </source>
</evidence>